<dbReference type="Proteomes" id="UP001252243">
    <property type="component" value="Unassembled WGS sequence"/>
</dbReference>
<keyword evidence="5" id="KW-0472">Membrane</keyword>
<dbReference type="InterPro" id="IPR036291">
    <property type="entry name" value="NAD(P)-bd_dom_sf"/>
</dbReference>
<comment type="similarity">
    <text evidence="1">Belongs to the zinc-containing alcohol dehydrogenase family.</text>
</comment>
<feature type="transmembrane region" description="Helical" evidence="5">
    <location>
        <begin position="39"/>
        <end position="57"/>
    </location>
</feature>
<protein>
    <submittedName>
        <fullName evidence="6">Zn-dependent alcohol dehydrogenase</fullName>
    </submittedName>
</protein>
<reference evidence="6 7" key="1">
    <citation type="submission" date="2023-07" db="EMBL/GenBank/DDBJ databases">
        <title>Sorghum-associated microbial communities from plants grown in Nebraska, USA.</title>
        <authorList>
            <person name="Schachtman D."/>
        </authorList>
    </citation>
    <scope>NUCLEOTIDE SEQUENCE [LARGE SCALE GENOMIC DNA]</scope>
    <source>
        <strain evidence="6 7">BE167</strain>
    </source>
</reference>
<evidence type="ECO:0000256" key="4">
    <source>
        <dbReference type="ARBA" id="ARBA00023027"/>
    </source>
</evidence>
<accession>A0ABU1UGN8</accession>
<dbReference type="SUPFAM" id="SSF51735">
    <property type="entry name" value="NAD(P)-binding Rossmann-fold domains"/>
    <property type="match status" value="1"/>
</dbReference>
<evidence type="ECO:0000313" key="7">
    <source>
        <dbReference type="Proteomes" id="UP001252243"/>
    </source>
</evidence>
<dbReference type="Gene3D" id="3.90.180.10">
    <property type="entry name" value="Medium-chain alcohol dehydrogenases, catalytic domain"/>
    <property type="match status" value="1"/>
</dbReference>
<evidence type="ECO:0000256" key="1">
    <source>
        <dbReference type="ARBA" id="ARBA00008072"/>
    </source>
</evidence>
<dbReference type="EMBL" id="JAVDVQ010000021">
    <property type="protein sequence ID" value="MDR7084351.1"/>
    <property type="molecule type" value="Genomic_DNA"/>
</dbReference>
<evidence type="ECO:0000256" key="5">
    <source>
        <dbReference type="SAM" id="Phobius"/>
    </source>
</evidence>
<evidence type="ECO:0000256" key="2">
    <source>
        <dbReference type="ARBA" id="ARBA00022723"/>
    </source>
</evidence>
<keyword evidence="2" id="KW-0479">Metal-binding</keyword>
<keyword evidence="5" id="KW-0812">Transmembrane</keyword>
<keyword evidence="3" id="KW-0862">Zinc</keyword>
<keyword evidence="7" id="KW-1185">Reference proteome</keyword>
<proteinExistence type="inferred from homology"/>
<feature type="transmembrane region" description="Helical" evidence="5">
    <location>
        <begin position="69"/>
        <end position="95"/>
    </location>
</feature>
<sequence length="120" mass="11795">MTLEHGTELSPALGIGAFAEKKKVVAAGPCTEVEEDSDSAAVGLLGCGVMAGIGAAINTGEVKRRESVAVIGCGGVGIAAIAGAMLSGATTIVAVDIDPNKVEMAKSFGTTDGVQPGRSH</sequence>
<name>A0ABU1UGN8_9MICC</name>
<evidence type="ECO:0000256" key="3">
    <source>
        <dbReference type="ARBA" id="ARBA00022833"/>
    </source>
</evidence>
<organism evidence="6 7">
    <name type="scientific">Arthrobacter ginsengisoli</name>
    <dbReference type="NCBI Taxonomy" id="1356565"/>
    <lineage>
        <taxon>Bacteria</taxon>
        <taxon>Bacillati</taxon>
        <taxon>Actinomycetota</taxon>
        <taxon>Actinomycetes</taxon>
        <taxon>Micrococcales</taxon>
        <taxon>Micrococcaceae</taxon>
        <taxon>Arthrobacter</taxon>
    </lineage>
</organism>
<evidence type="ECO:0000313" key="6">
    <source>
        <dbReference type="EMBL" id="MDR7084351.1"/>
    </source>
</evidence>
<gene>
    <name evidence="6" type="ORF">J2X01_003659</name>
</gene>
<dbReference type="PANTHER" id="PTHR43880:SF12">
    <property type="entry name" value="ALCOHOL DEHYDROGENASE CLASS-3"/>
    <property type="match status" value="1"/>
</dbReference>
<comment type="caution">
    <text evidence="6">The sequence shown here is derived from an EMBL/GenBank/DDBJ whole genome shotgun (WGS) entry which is preliminary data.</text>
</comment>
<dbReference type="PANTHER" id="PTHR43880">
    <property type="entry name" value="ALCOHOL DEHYDROGENASE"/>
    <property type="match status" value="1"/>
</dbReference>
<keyword evidence="5" id="KW-1133">Transmembrane helix</keyword>
<dbReference type="Pfam" id="PF06325">
    <property type="entry name" value="PrmA"/>
    <property type="match status" value="1"/>
</dbReference>
<dbReference type="Gene3D" id="3.40.50.720">
    <property type="entry name" value="NAD(P)-binding Rossmann-like Domain"/>
    <property type="match status" value="1"/>
</dbReference>
<keyword evidence="4" id="KW-0520">NAD</keyword>